<dbReference type="Gene3D" id="1.20.1530.20">
    <property type="match status" value="1"/>
</dbReference>
<sequence length="295" mass="30117">MDLVLSLGLPLALAIIMLTLGLGLSGADFARVATRPRAFAIGFLAQVALVPALAYALLQVVPLDPALAFGMMILALSPGGATTNILTRFARGDVALSVSLTAVVSLLSVVTVPILVALFAGLILGEAAEAIDITALAAAMFLITTVPVLIGMAIRRLAPGFTRRIEPALLRLAAILFAVVLLAALATQWAVFAANLPVLGPLLLGWGAALLALGYALARLLGLDGRQASTISIEAGVQNGTVGITVASLIAGTAMPPFAVPSAVYGILMYVVALPAIALFLRRGDDAGRPLATRS</sequence>
<feature type="transmembrane region" description="Helical" evidence="5">
    <location>
        <begin position="66"/>
        <end position="86"/>
    </location>
</feature>
<accession>A0A2T0X2G1</accession>
<dbReference type="OrthoDB" id="9806785at2"/>
<dbReference type="PANTHER" id="PTHR10361">
    <property type="entry name" value="SODIUM-BILE ACID COTRANSPORTER"/>
    <property type="match status" value="1"/>
</dbReference>
<feature type="transmembrane region" description="Helical" evidence="5">
    <location>
        <begin position="39"/>
        <end position="60"/>
    </location>
</feature>
<dbReference type="InterPro" id="IPR002657">
    <property type="entry name" value="BilAc:Na_symport/Acr3"/>
</dbReference>
<evidence type="ECO:0000313" key="7">
    <source>
        <dbReference type="Proteomes" id="UP000238801"/>
    </source>
</evidence>
<comment type="caution">
    <text evidence="6">The sequence shown here is derived from an EMBL/GenBank/DDBJ whole genome shotgun (WGS) entry which is preliminary data.</text>
</comment>
<keyword evidence="2 5" id="KW-0812">Transmembrane</keyword>
<keyword evidence="7" id="KW-1185">Reference proteome</keyword>
<reference evidence="6 7" key="1">
    <citation type="submission" date="2018-03" db="EMBL/GenBank/DDBJ databases">
        <title>Genomic Encyclopedia of Archaeal and Bacterial Type Strains, Phase II (KMG-II): from individual species to whole genera.</title>
        <authorList>
            <person name="Goeker M."/>
        </authorList>
    </citation>
    <scope>NUCLEOTIDE SEQUENCE [LARGE SCALE GENOMIC DNA]</scope>
    <source>
        <strain evidence="6 7">DSM 29318</strain>
    </source>
</reference>
<dbReference type="InterPro" id="IPR004710">
    <property type="entry name" value="Bilac:Na_transpt"/>
</dbReference>
<keyword evidence="4 5" id="KW-0472">Membrane</keyword>
<feature type="transmembrane region" description="Helical" evidence="5">
    <location>
        <begin position="230"/>
        <end position="251"/>
    </location>
</feature>
<comment type="subcellular location">
    <subcellularLocation>
        <location evidence="1">Membrane</location>
        <topology evidence="1">Multi-pass membrane protein</topology>
    </subcellularLocation>
</comment>
<feature type="transmembrane region" description="Helical" evidence="5">
    <location>
        <begin position="98"/>
        <end position="124"/>
    </location>
</feature>
<proteinExistence type="predicted"/>
<feature type="transmembrane region" description="Helical" evidence="5">
    <location>
        <begin position="198"/>
        <end position="218"/>
    </location>
</feature>
<name>A0A2T0X2G1_9RHOB</name>
<dbReference type="InterPro" id="IPR038770">
    <property type="entry name" value="Na+/solute_symporter_sf"/>
</dbReference>
<evidence type="ECO:0000256" key="5">
    <source>
        <dbReference type="SAM" id="Phobius"/>
    </source>
</evidence>
<dbReference type="Pfam" id="PF01758">
    <property type="entry name" value="SBF"/>
    <property type="match status" value="1"/>
</dbReference>
<dbReference type="Proteomes" id="UP000238801">
    <property type="component" value="Unassembled WGS sequence"/>
</dbReference>
<evidence type="ECO:0000256" key="4">
    <source>
        <dbReference type="ARBA" id="ARBA00023136"/>
    </source>
</evidence>
<dbReference type="GO" id="GO:0016020">
    <property type="term" value="C:membrane"/>
    <property type="evidence" value="ECO:0007669"/>
    <property type="project" value="UniProtKB-SubCell"/>
</dbReference>
<dbReference type="RefSeq" id="WP_106160675.1">
    <property type="nucleotide sequence ID" value="NZ_PVTT01000002.1"/>
</dbReference>
<keyword evidence="3 5" id="KW-1133">Transmembrane helix</keyword>
<dbReference type="EMBL" id="PVTT01000002">
    <property type="protein sequence ID" value="PRY93044.1"/>
    <property type="molecule type" value="Genomic_DNA"/>
</dbReference>
<feature type="transmembrane region" description="Helical" evidence="5">
    <location>
        <begin position="263"/>
        <end position="281"/>
    </location>
</feature>
<protein>
    <submittedName>
        <fullName evidence="6">BASS family bile acid:Na+ symporter</fullName>
    </submittedName>
</protein>
<feature type="transmembrane region" description="Helical" evidence="5">
    <location>
        <begin position="169"/>
        <end position="192"/>
    </location>
</feature>
<evidence type="ECO:0000256" key="1">
    <source>
        <dbReference type="ARBA" id="ARBA00004141"/>
    </source>
</evidence>
<evidence type="ECO:0000313" key="6">
    <source>
        <dbReference type="EMBL" id="PRY93044.1"/>
    </source>
</evidence>
<feature type="transmembrane region" description="Helical" evidence="5">
    <location>
        <begin position="136"/>
        <end position="157"/>
    </location>
</feature>
<gene>
    <name evidence="6" type="ORF">BCF33_1909</name>
</gene>
<dbReference type="PANTHER" id="PTHR10361:SF24">
    <property type="entry name" value="P3 PROTEIN"/>
    <property type="match status" value="1"/>
</dbReference>
<organism evidence="6 7">
    <name type="scientific">Hasllibacter halocynthiae</name>
    <dbReference type="NCBI Taxonomy" id="595589"/>
    <lineage>
        <taxon>Bacteria</taxon>
        <taxon>Pseudomonadati</taxon>
        <taxon>Pseudomonadota</taxon>
        <taxon>Alphaproteobacteria</taxon>
        <taxon>Rhodobacterales</taxon>
        <taxon>Roseobacteraceae</taxon>
        <taxon>Hasllibacter</taxon>
    </lineage>
</organism>
<evidence type="ECO:0000256" key="3">
    <source>
        <dbReference type="ARBA" id="ARBA00022989"/>
    </source>
</evidence>
<feature type="transmembrane region" description="Helical" evidence="5">
    <location>
        <begin position="6"/>
        <end position="27"/>
    </location>
</feature>
<evidence type="ECO:0000256" key="2">
    <source>
        <dbReference type="ARBA" id="ARBA00022692"/>
    </source>
</evidence>
<dbReference type="AlphaFoldDB" id="A0A2T0X2G1"/>